<gene>
    <name evidence="1" type="ORF">O181_015541</name>
</gene>
<dbReference type="InterPro" id="IPR012337">
    <property type="entry name" value="RNaseH-like_sf"/>
</dbReference>
<dbReference type="AlphaFoldDB" id="A0A9Q3GQ74"/>
<accession>A0A9Q3GQ74</accession>
<evidence type="ECO:0000313" key="1">
    <source>
        <dbReference type="EMBL" id="MBW0475826.1"/>
    </source>
</evidence>
<sequence length="163" mass="18364">MDVVRRKETSWSAAAPSSPCLLEMNPISLPTSVSLSAHGWHERLDHACDKFVISFLKQHVPNFDLKSWKPFYCEVCSKAKSTHRLARARTNIPKQKPLDLLVLDIMGPFADDAQGFRYLITIRDHVSTYSIVYPLKSHSKAPEAILDAVKQLQVHLGMTPKAL</sequence>
<evidence type="ECO:0000313" key="2">
    <source>
        <dbReference type="Proteomes" id="UP000765509"/>
    </source>
</evidence>
<dbReference type="SUPFAM" id="SSF53098">
    <property type="entry name" value="Ribonuclease H-like"/>
    <property type="match status" value="1"/>
</dbReference>
<dbReference type="Gene3D" id="3.30.420.10">
    <property type="entry name" value="Ribonuclease H-like superfamily/Ribonuclease H"/>
    <property type="match status" value="1"/>
</dbReference>
<protein>
    <recommendedName>
        <fullName evidence="3">Integrase catalytic domain-containing protein</fullName>
    </recommendedName>
</protein>
<name>A0A9Q3GQ74_9BASI</name>
<comment type="caution">
    <text evidence="1">The sequence shown here is derived from an EMBL/GenBank/DDBJ whole genome shotgun (WGS) entry which is preliminary data.</text>
</comment>
<organism evidence="1 2">
    <name type="scientific">Austropuccinia psidii MF-1</name>
    <dbReference type="NCBI Taxonomy" id="1389203"/>
    <lineage>
        <taxon>Eukaryota</taxon>
        <taxon>Fungi</taxon>
        <taxon>Dikarya</taxon>
        <taxon>Basidiomycota</taxon>
        <taxon>Pucciniomycotina</taxon>
        <taxon>Pucciniomycetes</taxon>
        <taxon>Pucciniales</taxon>
        <taxon>Sphaerophragmiaceae</taxon>
        <taxon>Austropuccinia</taxon>
    </lineage>
</organism>
<evidence type="ECO:0008006" key="3">
    <source>
        <dbReference type="Google" id="ProtNLM"/>
    </source>
</evidence>
<dbReference type="InterPro" id="IPR036397">
    <property type="entry name" value="RNaseH_sf"/>
</dbReference>
<proteinExistence type="predicted"/>
<reference evidence="1" key="1">
    <citation type="submission" date="2021-03" db="EMBL/GenBank/DDBJ databases">
        <title>Draft genome sequence of rust myrtle Austropuccinia psidii MF-1, a brazilian biotype.</title>
        <authorList>
            <person name="Quecine M.C."/>
            <person name="Pachon D.M.R."/>
            <person name="Bonatelli M.L."/>
            <person name="Correr F.H."/>
            <person name="Franceschini L.M."/>
            <person name="Leite T.F."/>
            <person name="Margarido G.R.A."/>
            <person name="Almeida C.A."/>
            <person name="Ferrarezi J.A."/>
            <person name="Labate C.A."/>
        </authorList>
    </citation>
    <scope>NUCLEOTIDE SEQUENCE</scope>
    <source>
        <strain evidence="1">MF-1</strain>
    </source>
</reference>
<dbReference type="OrthoDB" id="4363844at2759"/>
<dbReference type="GO" id="GO:0003676">
    <property type="term" value="F:nucleic acid binding"/>
    <property type="evidence" value="ECO:0007669"/>
    <property type="project" value="InterPro"/>
</dbReference>
<dbReference type="EMBL" id="AVOT02004256">
    <property type="protein sequence ID" value="MBW0475826.1"/>
    <property type="molecule type" value="Genomic_DNA"/>
</dbReference>
<dbReference type="Proteomes" id="UP000765509">
    <property type="component" value="Unassembled WGS sequence"/>
</dbReference>
<keyword evidence="2" id="KW-1185">Reference proteome</keyword>